<feature type="transmembrane region" description="Helical" evidence="1">
    <location>
        <begin position="89"/>
        <end position="110"/>
    </location>
</feature>
<organism evidence="2 3">
    <name type="scientific">Tuber borchii</name>
    <name type="common">White truffle</name>
    <dbReference type="NCBI Taxonomy" id="42251"/>
    <lineage>
        <taxon>Eukaryota</taxon>
        <taxon>Fungi</taxon>
        <taxon>Dikarya</taxon>
        <taxon>Ascomycota</taxon>
        <taxon>Pezizomycotina</taxon>
        <taxon>Pezizomycetes</taxon>
        <taxon>Pezizales</taxon>
        <taxon>Tuberaceae</taxon>
        <taxon>Tuber</taxon>
    </lineage>
</organism>
<keyword evidence="3" id="KW-1185">Reference proteome</keyword>
<keyword evidence="1" id="KW-0812">Transmembrane</keyword>
<evidence type="ECO:0000313" key="2">
    <source>
        <dbReference type="EMBL" id="PUU80450.1"/>
    </source>
</evidence>
<accession>A0A2T6ZYB5</accession>
<comment type="caution">
    <text evidence="2">The sequence shown here is derived from an EMBL/GenBank/DDBJ whole genome shotgun (WGS) entry which is preliminary data.</text>
</comment>
<evidence type="ECO:0000256" key="1">
    <source>
        <dbReference type="SAM" id="Phobius"/>
    </source>
</evidence>
<sequence length="117" mass="13258">MDPLISSFSVYFCPLAFSIPFLISFSAIFQLSYFSLFVGTVYRLFLISCLVRGEGWMGTVGTLLAVNWVEPGDKKGEGKGLHKSLLDLGLFYICIFFSQVIILSFFLWAFHFRCLSL</sequence>
<gene>
    <name evidence="2" type="ORF">B9Z19DRAFT_730790</name>
</gene>
<keyword evidence="1" id="KW-0472">Membrane</keyword>
<feature type="transmembrane region" description="Helical" evidence="1">
    <location>
        <begin position="6"/>
        <end position="29"/>
    </location>
</feature>
<proteinExistence type="predicted"/>
<dbReference type="EMBL" id="NESQ01000064">
    <property type="protein sequence ID" value="PUU80450.1"/>
    <property type="molecule type" value="Genomic_DNA"/>
</dbReference>
<protein>
    <submittedName>
        <fullName evidence="2">Uncharacterized protein</fullName>
    </submittedName>
</protein>
<reference evidence="2 3" key="1">
    <citation type="submission" date="2017-04" db="EMBL/GenBank/DDBJ databases">
        <title>Draft genome sequence of Tuber borchii Vittad., a whitish edible truffle.</title>
        <authorList>
            <consortium name="DOE Joint Genome Institute"/>
            <person name="Murat C."/>
            <person name="Kuo A."/>
            <person name="Barry K.W."/>
            <person name="Clum A."/>
            <person name="Dockter R.B."/>
            <person name="Fauchery L."/>
            <person name="Iotti M."/>
            <person name="Kohler A."/>
            <person name="Labutti K."/>
            <person name="Lindquist E.A."/>
            <person name="Lipzen A."/>
            <person name="Ohm R.A."/>
            <person name="Wang M."/>
            <person name="Grigoriev I.V."/>
            <person name="Zambonelli A."/>
            <person name="Martin F.M."/>
        </authorList>
    </citation>
    <scope>NUCLEOTIDE SEQUENCE [LARGE SCALE GENOMIC DNA]</scope>
    <source>
        <strain evidence="2 3">Tbo3840</strain>
    </source>
</reference>
<keyword evidence="1" id="KW-1133">Transmembrane helix</keyword>
<dbReference type="Proteomes" id="UP000244722">
    <property type="component" value="Unassembled WGS sequence"/>
</dbReference>
<name>A0A2T6ZYB5_TUBBO</name>
<dbReference type="AlphaFoldDB" id="A0A2T6ZYB5"/>
<evidence type="ECO:0000313" key="3">
    <source>
        <dbReference type="Proteomes" id="UP000244722"/>
    </source>
</evidence>
<feature type="transmembrane region" description="Helical" evidence="1">
    <location>
        <begin position="41"/>
        <end position="69"/>
    </location>
</feature>